<feature type="transmembrane region" description="Helical" evidence="6">
    <location>
        <begin position="334"/>
        <end position="361"/>
    </location>
</feature>
<dbReference type="GO" id="GO:0032153">
    <property type="term" value="C:cell division site"/>
    <property type="evidence" value="ECO:0007669"/>
    <property type="project" value="TreeGrafter"/>
</dbReference>
<dbReference type="Proteomes" id="UP000195897">
    <property type="component" value="Unassembled WGS sequence"/>
</dbReference>
<keyword evidence="3" id="KW-0133">Cell shape</keyword>
<evidence type="ECO:0000256" key="3">
    <source>
        <dbReference type="ARBA" id="ARBA00022960"/>
    </source>
</evidence>
<keyword evidence="2 6" id="KW-0812">Transmembrane</keyword>
<feature type="transmembrane region" description="Helical" evidence="6">
    <location>
        <begin position="189"/>
        <end position="207"/>
    </location>
</feature>
<evidence type="ECO:0000256" key="5">
    <source>
        <dbReference type="ARBA" id="ARBA00023136"/>
    </source>
</evidence>
<dbReference type="GO" id="GO:0051301">
    <property type="term" value="P:cell division"/>
    <property type="evidence" value="ECO:0007669"/>
    <property type="project" value="InterPro"/>
</dbReference>
<reference evidence="8" key="1">
    <citation type="submission" date="2017-04" db="EMBL/GenBank/DDBJ databases">
        <title>Function of individual gut microbiota members based on whole genome sequencing of pure cultures obtained from chicken caecum.</title>
        <authorList>
            <person name="Medvecky M."/>
            <person name="Cejkova D."/>
            <person name="Polansky O."/>
            <person name="Karasova D."/>
            <person name="Kubasova T."/>
            <person name="Cizek A."/>
            <person name="Rychlik I."/>
        </authorList>
    </citation>
    <scope>NUCLEOTIDE SEQUENCE [LARGE SCALE GENOMIC DNA]</scope>
    <source>
        <strain evidence="8">An180</strain>
    </source>
</reference>
<feature type="transmembrane region" description="Helical" evidence="6">
    <location>
        <begin position="69"/>
        <end position="89"/>
    </location>
</feature>
<dbReference type="AlphaFoldDB" id="A0A1Y4L8D4"/>
<dbReference type="Pfam" id="PF01098">
    <property type="entry name" value="FTSW_RODA_SPOVE"/>
    <property type="match status" value="1"/>
</dbReference>
<evidence type="ECO:0000256" key="4">
    <source>
        <dbReference type="ARBA" id="ARBA00022989"/>
    </source>
</evidence>
<dbReference type="GO" id="GO:0008360">
    <property type="term" value="P:regulation of cell shape"/>
    <property type="evidence" value="ECO:0007669"/>
    <property type="project" value="UniProtKB-KW"/>
</dbReference>
<proteinExistence type="predicted"/>
<evidence type="ECO:0000256" key="2">
    <source>
        <dbReference type="ARBA" id="ARBA00022692"/>
    </source>
</evidence>
<dbReference type="InterPro" id="IPR018365">
    <property type="entry name" value="Cell_cycle_FtsW-rel_CS"/>
</dbReference>
<feature type="transmembrane region" description="Helical" evidence="6">
    <location>
        <begin position="39"/>
        <end position="57"/>
    </location>
</feature>
<dbReference type="GO" id="GO:0015648">
    <property type="term" value="F:lipid-linked peptidoglycan transporter activity"/>
    <property type="evidence" value="ECO:0007669"/>
    <property type="project" value="TreeGrafter"/>
</dbReference>
<dbReference type="GO" id="GO:0005886">
    <property type="term" value="C:plasma membrane"/>
    <property type="evidence" value="ECO:0007669"/>
    <property type="project" value="TreeGrafter"/>
</dbReference>
<keyword evidence="4 6" id="KW-1133">Transmembrane helix</keyword>
<comment type="caution">
    <text evidence="7">The sequence shown here is derived from an EMBL/GenBank/DDBJ whole genome shotgun (WGS) entry which is preliminary data.</text>
</comment>
<evidence type="ECO:0000256" key="1">
    <source>
        <dbReference type="ARBA" id="ARBA00004141"/>
    </source>
</evidence>
<dbReference type="PROSITE" id="PS00428">
    <property type="entry name" value="FTSW_RODA_SPOVE"/>
    <property type="match status" value="1"/>
</dbReference>
<sequence>MIDSSLLWNYIKPQRLRKGGHADMRPLRSAVHYFKNTDLYLLFIALCCSAYSLVLVNSATASSASHDRFLIVQGGAVVIGVIAFIIMSLVDLESIKRYWRVLLLLNVAMQLSMFVLGSSRSGNQSWIEIGPITVQPGEIGKILFIITFAAHLMQVYEEINRWQTLIQLGIHAMLPFGAIVVAQHDAGVAMGYLLIAITMIFAAGISYKWIFGGAVLGLAAVPIAFQFLSGYRLARILVLLDPSIDNLYGDKDYYYQTAQSKIAIGAGQFSGSGYMQGLQTQYNKVPVNESDFIYTVAGEEFGFIGAMLVIILLALLVLRLFYVSYRAGSTFSALMTVGIAGMFMFQSFQNILMCLGMFPVVGVTLPLFSYGGTSVVTMYIALGVAAGVRMREKPSWLQK</sequence>
<evidence type="ECO:0000256" key="6">
    <source>
        <dbReference type="SAM" id="Phobius"/>
    </source>
</evidence>
<dbReference type="InterPro" id="IPR001182">
    <property type="entry name" value="FtsW/RodA"/>
</dbReference>
<evidence type="ECO:0000313" key="7">
    <source>
        <dbReference type="EMBL" id="OUP52988.1"/>
    </source>
</evidence>
<feature type="transmembrane region" description="Helical" evidence="6">
    <location>
        <begin position="301"/>
        <end position="322"/>
    </location>
</feature>
<protein>
    <recommendedName>
        <fullName evidence="9">Rod shape-determining protein RodA</fullName>
    </recommendedName>
</protein>
<feature type="transmembrane region" description="Helical" evidence="6">
    <location>
        <begin position="139"/>
        <end position="156"/>
    </location>
</feature>
<comment type="subcellular location">
    <subcellularLocation>
        <location evidence="1">Membrane</location>
        <topology evidence="1">Multi-pass membrane protein</topology>
    </subcellularLocation>
</comment>
<evidence type="ECO:0008006" key="9">
    <source>
        <dbReference type="Google" id="ProtNLM"/>
    </source>
</evidence>
<feature type="transmembrane region" description="Helical" evidence="6">
    <location>
        <begin position="165"/>
        <end position="183"/>
    </location>
</feature>
<evidence type="ECO:0000313" key="8">
    <source>
        <dbReference type="Proteomes" id="UP000195897"/>
    </source>
</evidence>
<name>A0A1Y4L8D4_9FIRM</name>
<dbReference type="PANTHER" id="PTHR30474">
    <property type="entry name" value="CELL CYCLE PROTEIN"/>
    <property type="match status" value="1"/>
</dbReference>
<feature type="transmembrane region" description="Helical" evidence="6">
    <location>
        <begin position="367"/>
        <end position="388"/>
    </location>
</feature>
<organism evidence="7 8">
    <name type="scientific">Butyricicoccus pullicaecorum</name>
    <dbReference type="NCBI Taxonomy" id="501571"/>
    <lineage>
        <taxon>Bacteria</taxon>
        <taxon>Bacillati</taxon>
        <taxon>Bacillota</taxon>
        <taxon>Clostridia</taxon>
        <taxon>Eubacteriales</taxon>
        <taxon>Butyricicoccaceae</taxon>
        <taxon>Butyricicoccus</taxon>
    </lineage>
</organism>
<accession>A0A1Y4L8D4</accession>
<feature type="transmembrane region" description="Helical" evidence="6">
    <location>
        <begin position="214"/>
        <end position="234"/>
    </location>
</feature>
<gene>
    <name evidence="7" type="ORF">B5F17_07055</name>
</gene>
<feature type="transmembrane region" description="Helical" evidence="6">
    <location>
        <begin position="101"/>
        <end position="119"/>
    </location>
</feature>
<dbReference type="EMBL" id="NFKK01000006">
    <property type="protein sequence ID" value="OUP52988.1"/>
    <property type="molecule type" value="Genomic_DNA"/>
</dbReference>
<keyword evidence="5 6" id="KW-0472">Membrane</keyword>
<dbReference type="PANTHER" id="PTHR30474:SF1">
    <property type="entry name" value="PEPTIDOGLYCAN GLYCOSYLTRANSFERASE MRDB"/>
    <property type="match status" value="1"/>
</dbReference>